<feature type="domain" description="PLD phosphodiesterase" evidence="14">
    <location>
        <begin position="400"/>
        <end position="427"/>
    </location>
</feature>
<evidence type="ECO:0000256" key="7">
    <source>
        <dbReference type="ARBA" id="ARBA00022989"/>
    </source>
</evidence>
<evidence type="ECO:0000259" key="14">
    <source>
        <dbReference type="PROSITE" id="PS50035"/>
    </source>
</evidence>
<dbReference type="RefSeq" id="WP_134516846.1">
    <property type="nucleotide sequence ID" value="NZ_SOHJ01000015.1"/>
</dbReference>
<feature type="transmembrane region" description="Helical" evidence="13">
    <location>
        <begin position="41"/>
        <end position="61"/>
    </location>
</feature>
<protein>
    <recommendedName>
        <fullName evidence="12">Cardiolipin synthase</fullName>
        <ecNumber evidence="12">2.7.8.-</ecNumber>
    </recommendedName>
</protein>
<evidence type="ECO:0000313" key="15">
    <source>
        <dbReference type="EMBL" id="TFD56771.1"/>
    </source>
</evidence>
<keyword evidence="2" id="KW-1003">Cell membrane</keyword>
<evidence type="ECO:0000256" key="5">
    <source>
        <dbReference type="ARBA" id="ARBA00022692"/>
    </source>
</evidence>
<dbReference type="Gene3D" id="3.30.870.10">
    <property type="entry name" value="Endonuclease Chain A"/>
    <property type="match status" value="2"/>
</dbReference>
<evidence type="ECO:0000256" key="2">
    <source>
        <dbReference type="ARBA" id="ARBA00022475"/>
    </source>
</evidence>
<keyword evidence="11" id="KW-1208">Phospholipid metabolism</keyword>
<name>A0A4R9ABX4_9MICO</name>
<dbReference type="GO" id="GO:0008808">
    <property type="term" value="F:cardiolipin synthase activity"/>
    <property type="evidence" value="ECO:0007669"/>
    <property type="project" value="UniProtKB-UniRule"/>
</dbReference>
<dbReference type="GO" id="GO:0005886">
    <property type="term" value="C:plasma membrane"/>
    <property type="evidence" value="ECO:0007669"/>
    <property type="project" value="UniProtKB-SubCell"/>
</dbReference>
<dbReference type="CDD" id="cd09158">
    <property type="entry name" value="PLDc_EcCLS_like_2"/>
    <property type="match status" value="1"/>
</dbReference>
<evidence type="ECO:0000256" key="3">
    <source>
        <dbReference type="ARBA" id="ARBA00022516"/>
    </source>
</evidence>
<evidence type="ECO:0000256" key="9">
    <source>
        <dbReference type="ARBA" id="ARBA00023136"/>
    </source>
</evidence>
<comment type="caution">
    <text evidence="15">The sequence shown here is derived from an EMBL/GenBank/DDBJ whole genome shotgun (WGS) entry which is preliminary data.</text>
</comment>
<proteinExistence type="predicted"/>
<dbReference type="Pfam" id="PF13091">
    <property type="entry name" value="PLDc_2"/>
    <property type="match status" value="2"/>
</dbReference>
<dbReference type="InterPro" id="IPR022924">
    <property type="entry name" value="Cardiolipin_synthase"/>
</dbReference>
<dbReference type="PANTHER" id="PTHR21248:SF22">
    <property type="entry name" value="PHOSPHOLIPASE D"/>
    <property type="match status" value="1"/>
</dbReference>
<gene>
    <name evidence="15" type="primary">cls</name>
    <name evidence="15" type="ORF">E3T39_15675</name>
</gene>
<evidence type="ECO:0000256" key="4">
    <source>
        <dbReference type="ARBA" id="ARBA00022679"/>
    </source>
</evidence>
<keyword evidence="6" id="KW-0677">Repeat</keyword>
<evidence type="ECO:0000256" key="11">
    <source>
        <dbReference type="ARBA" id="ARBA00023264"/>
    </source>
</evidence>
<dbReference type="EMBL" id="SOHJ01000015">
    <property type="protein sequence ID" value="TFD56771.1"/>
    <property type="molecule type" value="Genomic_DNA"/>
</dbReference>
<dbReference type="SMART" id="SM00155">
    <property type="entry name" value="PLDc"/>
    <property type="match status" value="2"/>
</dbReference>
<keyword evidence="16" id="KW-1185">Reference proteome</keyword>
<dbReference type="NCBIfam" id="TIGR04265">
    <property type="entry name" value="bac_cardiolipin"/>
    <property type="match status" value="1"/>
</dbReference>
<dbReference type="PROSITE" id="PS50035">
    <property type="entry name" value="PLD"/>
    <property type="match status" value="2"/>
</dbReference>
<feature type="domain" description="PLD phosphodiesterase" evidence="14">
    <location>
        <begin position="219"/>
        <end position="246"/>
    </location>
</feature>
<keyword evidence="7 13" id="KW-1133">Transmembrane helix</keyword>
<dbReference type="Pfam" id="PF13396">
    <property type="entry name" value="PLDc_N"/>
    <property type="match status" value="1"/>
</dbReference>
<keyword evidence="4" id="KW-0808">Transferase</keyword>
<evidence type="ECO:0000256" key="1">
    <source>
        <dbReference type="ARBA" id="ARBA00004651"/>
    </source>
</evidence>
<evidence type="ECO:0000256" key="10">
    <source>
        <dbReference type="ARBA" id="ARBA00023209"/>
    </source>
</evidence>
<sequence>MFGIDGLTITVLLALIVDFSVRVVAIIVVPRNRRPMSGMAWLLTIFFIPYLGVVLFLLIGYRTLPKKRRLMQDEINKFILESTEGMDLVRRDHPWPSWLESVVELNRNLGAMPLVGYNTASLINDYQGAFDTMIADIDLAKKYVHVEFYILSLDPTTAPFFDALERAHRRGVNVRVLMDHIQTMRKPGFHQTKKRLTDAGIPWQLMLPVQPFKGKWQRPDLRNHRKLLIIDGLVGFMGSQNIIDRTYNMRRNIRRGLKWKDFMTRLEGPIVSGLGAIFITDWYSETNELLTRDIEPVHPRPVADALDCQVVPSGPGFKGENNLRLFLALLYYAQDRIVITSPYFVPDESIMYAITTAVQRGLHVELFVSEIGDQAVVYHAQRSYYEELLTAGVHIYMYKAPYILHAKHFTIDDEVAVVGSSNMDQRSFSLNMEVSLMVRGRSFVRNLRVMEDENRLNSRELTLEEWRKQPLRSTILDNLARLTSAVQ</sequence>
<dbReference type="PANTHER" id="PTHR21248">
    <property type="entry name" value="CARDIOLIPIN SYNTHASE"/>
    <property type="match status" value="1"/>
</dbReference>
<keyword evidence="9 13" id="KW-0472">Membrane</keyword>
<dbReference type="GO" id="GO:0032049">
    <property type="term" value="P:cardiolipin biosynthetic process"/>
    <property type="evidence" value="ECO:0007669"/>
    <property type="project" value="UniProtKB-UniRule"/>
</dbReference>
<evidence type="ECO:0000256" key="12">
    <source>
        <dbReference type="NCBIfam" id="TIGR04265"/>
    </source>
</evidence>
<dbReference type="InterPro" id="IPR027379">
    <property type="entry name" value="CLS_N"/>
</dbReference>
<reference evidence="15 16" key="1">
    <citation type="submission" date="2019-03" db="EMBL/GenBank/DDBJ databases">
        <title>Genomics of glacier-inhabiting Cryobacterium strains.</title>
        <authorList>
            <person name="Liu Q."/>
            <person name="Xin Y.-H."/>
        </authorList>
    </citation>
    <scope>NUCLEOTIDE SEQUENCE [LARGE SCALE GENOMIC DNA]</scope>
    <source>
        <strain evidence="15 16">Sr39</strain>
    </source>
</reference>
<dbReference type="AlphaFoldDB" id="A0A4R9ABX4"/>
<dbReference type="InterPro" id="IPR001736">
    <property type="entry name" value="PLipase_D/transphosphatidylase"/>
</dbReference>
<dbReference type="EC" id="2.7.8.-" evidence="12"/>
<evidence type="ECO:0000256" key="6">
    <source>
        <dbReference type="ARBA" id="ARBA00022737"/>
    </source>
</evidence>
<dbReference type="SUPFAM" id="SSF56024">
    <property type="entry name" value="Phospholipase D/nuclease"/>
    <property type="match status" value="2"/>
</dbReference>
<accession>A0A4R9ABX4</accession>
<keyword evidence="10" id="KW-0594">Phospholipid biosynthesis</keyword>
<organism evidence="15 16">
    <name type="scientific">Cryobacterium suzukii</name>
    <dbReference type="NCBI Taxonomy" id="1259198"/>
    <lineage>
        <taxon>Bacteria</taxon>
        <taxon>Bacillati</taxon>
        <taxon>Actinomycetota</taxon>
        <taxon>Actinomycetes</taxon>
        <taxon>Micrococcales</taxon>
        <taxon>Microbacteriaceae</taxon>
        <taxon>Cryobacterium</taxon>
    </lineage>
</organism>
<dbReference type="Proteomes" id="UP000298170">
    <property type="component" value="Unassembled WGS sequence"/>
</dbReference>
<evidence type="ECO:0000256" key="13">
    <source>
        <dbReference type="SAM" id="Phobius"/>
    </source>
</evidence>
<evidence type="ECO:0000256" key="8">
    <source>
        <dbReference type="ARBA" id="ARBA00023098"/>
    </source>
</evidence>
<comment type="subcellular location">
    <subcellularLocation>
        <location evidence="1">Cell membrane</location>
        <topology evidence="1">Multi-pass membrane protein</topology>
    </subcellularLocation>
</comment>
<keyword evidence="5 13" id="KW-0812">Transmembrane</keyword>
<dbReference type="OrthoDB" id="9762009at2"/>
<keyword evidence="3" id="KW-0444">Lipid biosynthesis</keyword>
<keyword evidence="8" id="KW-0443">Lipid metabolism</keyword>
<dbReference type="InterPro" id="IPR025202">
    <property type="entry name" value="PLD-like_dom"/>
</dbReference>
<evidence type="ECO:0000313" key="16">
    <source>
        <dbReference type="Proteomes" id="UP000298170"/>
    </source>
</evidence>